<keyword evidence="5 11" id="KW-0436">Ligase</keyword>
<dbReference type="Gene3D" id="3.40.50.620">
    <property type="entry name" value="HUPs"/>
    <property type="match status" value="1"/>
</dbReference>
<dbReference type="PRINTS" id="PR01041">
    <property type="entry name" value="TRNASYNTHMET"/>
</dbReference>
<dbReference type="EC" id="6.1.1.10" evidence="11"/>
<evidence type="ECO:0000256" key="10">
    <source>
        <dbReference type="ARBA" id="ARBA00047364"/>
    </source>
</evidence>
<keyword evidence="8 11" id="KW-0648">Protein biosynthesis</keyword>
<evidence type="ECO:0000256" key="5">
    <source>
        <dbReference type="ARBA" id="ARBA00022598"/>
    </source>
</evidence>
<evidence type="ECO:0000259" key="12">
    <source>
        <dbReference type="Pfam" id="PF09334"/>
    </source>
</evidence>
<dbReference type="STRING" id="229921.ADN01_08045"/>
<evidence type="ECO:0000256" key="3">
    <source>
        <dbReference type="ARBA" id="ARBA00008258"/>
    </source>
</evidence>
<comment type="catalytic activity">
    <reaction evidence="10 11">
        <text>tRNA(Met) + L-methionine + ATP = L-methionyl-tRNA(Met) + AMP + diphosphate</text>
        <dbReference type="Rhea" id="RHEA:13481"/>
        <dbReference type="Rhea" id="RHEA-COMP:9667"/>
        <dbReference type="Rhea" id="RHEA-COMP:9698"/>
        <dbReference type="ChEBI" id="CHEBI:30616"/>
        <dbReference type="ChEBI" id="CHEBI:33019"/>
        <dbReference type="ChEBI" id="CHEBI:57844"/>
        <dbReference type="ChEBI" id="CHEBI:78442"/>
        <dbReference type="ChEBI" id="CHEBI:78530"/>
        <dbReference type="ChEBI" id="CHEBI:456215"/>
        <dbReference type="EC" id="6.1.1.10"/>
    </reaction>
</comment>
<evidence type="ECO:0000256" key="11">
    <source>
        <dbReference type="HAMAP-Rule" id="MF_00098"/>
    </source>
</evidence>
<dbReference type="GO" id="GO:0005524">
    <property type="term" value="F:ATP binding"/>
    <property type="evidence" value="ECO:0007669"/>
    <property type="project" value="UniProtKB-UniRule"/>
</dbReference>
<dbReference type="FunFam" id="2.20.28.20:FF:000001">
    <property type="entry name" value="Methionine--tRNA ligase"/>
    <property type="match status" value="1"/>
</dbReference>
<organism evidence="14 15">
    <name type="scientific">Levilinea saccharolytica</name>
    <dbReference type="NCBI Taxonomy" id="229921"/>
    <lineage>
        <taxon>Bacteria</taxon>
        <taxon>Bacillati</taxon>
        <taxon>Chloroflexota</taxon>
        <taxon>Anaerolineae</taxon>
        <taxon>Anaerolineales</taxon>
        <taxon>Anaerolineaceae</taxon>
        <taxon>Levilinea</taxon>
    </lineage>
</organism>
<dbReference type="CDD" id="cd00814">
    <property type="entry name" value="MetRS_core"/>
    <property type="match status" value="1"/>
</dbReference>
<evidence type="ECO:0000256" key="2">
    <source>
        <dbReference type="ARBA" id="ARBA00004496"/>
    </source>
</evidence>
<gene>
    <name evidence="11" type="primary">metG</name>
    <name evidence="14" type="ORF">ADN01_08045</name>
</gene>
<comment type="subunit">
    <text evidence="11">Monomer.</text>
</comment>
<evidence type="ECO:0000259" key="13">
    <source>
        <dbReference type="Pfam" id="PF19303"/>
    </source>
</evidence>
<feature type="binding site" evidence="11">
    <location>
        <position position="160"/>
    </location>
    <ligand>
        <name>Zn(2+)</name>
        <dbReference type="ChEBI" id="CHEBI:29105"/>
    </ligand>
</feature>
<dbReference type="InterPro" id="IPR041872">
    <property type="entry name" value="Anticodon_Met"/>
</dbReference>
<dbReference type="PATRIC" id="fig|229921.5.peg.809"/>
<evidence type="ECO:0000313" key="15">
    <source>
        <dbReference type="Proteomes" id="UP000050501"/>
    </source>
</evidence>
<comment type="subcellular location">
    <subcellularLocation>
        <location evidence="2 11">Cytoplasm</location>
    </subcellularLocation>
</comment>
<dbReference type="AlphaFoldDB" id="A0A0N8GQG6"/>
<comment type="function">
    <text evidence="1 11">Is required not only for elongation of protein synthesis but also for the initiation of all mRNA translation through initiator tRNA(fMet) aminoacylation.</text>
</comment>
<dbReference type="HAMAP" id="MF_00098">
    <property type="entry name" value="Met_tRNA_synth_type1"/>
    <property type="match status" value="1"/>
</dbReference>
<feature type="short sequence motif" description="'HIGH' region" evidence="11">
    <location>
        <begin position="12"/>
        <end position="22"/>
    </location>
</feature>
<dbReference type="InterPro" id="IPR023458">
    <property type="entry name" value="Met-tRNA_ligase_1"/>
</dbReference>
<evidence type="ECO:0000256" key="9">
    <source>
        <dbReference type="ARBA" id="ARBA00023146"/>
    </source>
</evidence>
<keyword evidence="7 11" id="KW-0067">ATP-binding</keyword>
<keyword evidence="11" id="KW-0479">Metal-binding</keyword>
<dbReference type="InterPro" id="IPR015413">
    <property type="entry name" value="Methionyl/Leucyl_tRNA_Synth"/>
</dbReference>
<sequence length="596" mass="67707">MTEPVLVAVAWPYANADIHVGNLTGAYLPADIFARYNRLMGRQVLMVSGSDSHGTPITVRADAENSTALAVYERFHAGFLELYQKLGLTYDLFTSTHTENHFDVSQKMFLALKDNGFLYSAREMQWYAPSQGRFLPDRYVEGTCYICGYNNARSDQCDKCGNLLEPDKLIDPRSKIDGSVPELRETEHYYLDLSKLQPEVVDFLEKRQSYWRPNVLRQSLGQIQADSLRGRPITRDLDWGIPVPLEDWGGKCLYVWFEAVIGYLSASIEWGKVTGDPEAWRQWWHNPAARAYYFIGKDNIPFHAIIWPAELIGVGTRFDELIGSQPPEKMVLPHDVPANEFMNLEGQKISGSRNWAVWGLDFLTRYDPDPLRYYLTVNMPEARDSDWDWGDFLRRNNDELVATWGNLANRVLGFANKHWEGRVPDPGELTERDLELLALVEAGFESVGKEMEAVRLRGALAEAMRIASEVNRYLDQTAPWTAVKTDKAAAARAVYTALRAIDSLKILLSPFLPFTSEKLHTFLGYDQPLFGEQGLETYTDNLGAHTALRYYPEKGTGRWQPSQLQAGHPLRQPAPLFKKLEPTVVDEERARLGQSA</sequence>
<dbReference type="PROSITE" id="PS00178">
    <property type="entry name" value="AA_TRNA_LIGASE_I"/>
    <property type="match status" value="1"/>
</dbReference>
<evidence type="ECO:0000256" key="1">
    <source>
        <dbReference type="ARBA" id="ARBA00003314"/>
    </source>
</evidence>
<feature type="binding site" evidence="11">
    <location>
        <position position="147"/>
    </location>
    <ligand>
        <name>Zn(2+)</name>
        <dbReference type="ChEBI" id="CHEBI:29105"/>
    </ligand>
</feature>
<dbReference type="GO" id="GO:0004825">
    <property type="term" value="F:methionine-tRNA ligase activity"/>
    <property type="evidence" value="ECO:0007669"/>
    <property type="project" value="UniProtKB-UniRule"/>
</dbReference>
<dbReference type="GO" id="GO:0006431">
    <property type="term" value="P:methionyl-tRNA aminoacylation"/>
    <property type="evidence" value="ECO:0007669"/>
    <property type="project" value="UniProtKB-UniRule"/>
</dbReference>
<evidence type="ECO:0000313" key="14">
    <source>
        <dbReference type="EMBL" id="KPL83642.1"/>
    </source>
</evidence>
<dbReference type="InterPro" id="IPR029038">
    <property type="entry name" value="MetRS_Zn"/>
</dbReference>
<dbReference type="Gene3D" id="2.20.28.20">
    <property type="entry name" value="Methionyl-tRNA synthetase, Zn-domain"/>
    <property type="match status" value="1"/>
</dbReference>
<dbReference type="InterPro" id="IPR009080">
    <property type="entry name" value="tRNAsynth_Ia_anticodon-bd"/>
</dbReference>
<evidence type="ECO:0000256" key="4">
    <source>
        <dbReference type="ARBA" id="ARBA00022490"/>
    </source>
</evidence>
<feature type="binding site" evidence="11">
    <location>
        <position position="157"/>
    </location>
    <ligand>
        <name>Zn(2+)</name>
        <dbReference type="ChEBI" id="CHEBI:29105"/>
    </ligand>
</feature>
<dbReference type="Gene3D" id="1.10.730.10">
    <property type="entry name" value="Isoleucyl-tRNA Synthetase, Domain 1"/>
    <property type="match status" value="1"/>
</dbReference>
<dbReference type="RefSeq" id="WP_062419050.1">
    <property type="nucleotide sequence ID" value="NZ_DF967974.1"/>
</dbReference>
<dbReference type="PANTHER" id="PTHR45765:SF1">
    <property type="entry name" value="METHIONINE--TRNA LIGASE, CYTOPLASMIC"/>
    <property type="match status" value="1"/>
</dbReference>
<comment type="cofactor">
    <cofactor evidence="11">
        <name>Zn(2+)</name>
        <dbReference type="ChEBI" id="CHEBI:29105"/>
    </cofactor>
    <text evidence="11">Binds 1 zinc ion per subunit.</text>
</comment>
<keyword evidence="6 11" id="KW-0547">Nucleotide-binding</keyword>
<comment type="caution">
    <text evidence="14">The sequence shown here is derived from an EMBL/GenBank/DDBJ whole genome shotgun (WGS) entry which is preliminary data.</text>
</comment>
<name>A0A0N8GQG6_9CHLR</name>
<dbReference type="OrthoDB" id="9810191at2"/>
<comment type="similarity">
    <text evidence="3 11">Belongs to the class-I aminoacyl-tRNA synthetase family. MetG type 1 subfamily.</text>
</comment>
<dbReference type="SUPFAM" id="SSF57770">
    <property type="entry name" value="Methionyl-tRNA synthetase (MetRS), Zn-domain"/>
    <property type="match status" value="1"/>
</dbReference>
<keyword evidence="15" id="KW-1185">Reference proteome</keyword>
<dbReference type="GO" id="GO:0046872">
    <property type="term" value="F:metal ion binding"/>
    <property type="evidence" value="ECO:0007669"/>
    <property type="project" value="UniProtKB-KW"/>
</dbReference>
<dbReference type="NCBIfam" id="TIGR00398">
    <property type="entry name" value="metG"/>
    <property type="match status" value="1"/>
</dbReference>
<dbReference type="InterPro" id="IPR033911">
    <property type="entry name" value="MetRS_core"/>
</dbReference>
<feature type="binding site" evidence="11">
    <location>
        <position position="144"/>
    </location>
    <ligand>
        <name>Zn(2+)</name>
        <dbReference type="ChEBI" id="CHEBI:29105"/>
    </ligand>
</feature>
<keyword evidence="4 11" id="KW-0963">Cytoplasm</keyword>
<dbReference type="PANTHER" id="PTHR45765">
    <property type="entry name" value="METHIONINE--TRNA LIGASE"/>
    <property type="match status" value="1"/>
</dbReference>
<dbReference type="SUPFAM" id="SSF47323">
    <property type="entry name" value="Anticodon-binding domain of a subclass of class I aminoacyl-tRNA synthetases"/>
    <property type="match status" value="1"/>
</dbReference>
<dbReference type="InterPro" id="IPR014758">
    <property type="entry name" value="Met-tRNA_synth"/>
</dbReference>
<dbReference type="InterPro" id="IPR014729">
    <property type="entry name" value="Rossmann-like_a/b/a_fold"/>
</dbReference>
<accession>A0A0N8GQG6</accession>
<dbReference type="EMBL" id="LGCM01000029">
    <property type="protein sequence ID" value="KPL83642.1"/>
    <property type="molecule type" value="Genomic_DNA"/>
</dbReference>
<dbReference type="CDD" id="cd07957">
    <property type="entry name" value="Anticodon_Ia_Met"/>
    <property type="match status" value="1"/>
</dbReference>
<keyword evidence="11" id="KW-0862">Zinc</keyword>
<feature type="domain" description="Methionyl-tRNA synthetase anticodon-binding" evidence="13">
    <location>
        <begin position="423"/>
        <end position="530"/>
    </location>
</feature>
<dbReference type="Proteomes" id="UP000050501">
    <property type="component" value="Unassembled WGS sequence"/>
</dbReference>
<proteinExistence type="inferred from homology"/>
<protein>
    <recommendedName>
        <fullName evidence="11">Methionine--tRNA ligase</fullName>
        <ecNumber evidence="11">6.1.1.10</ecNumber>
    </recommendedName>
    <alternativeName>
        <fullName evidence="11">Methionyl-tRNA synthetase</fullName>
        <shortName evidence="11">MetRS</shortName>
    </alternativeName>
</protein>
<feature type="domain" description="Methionyl/Leucyl tRNA synthetase" evidence="12">
    <location>
        <begin position="5"/>
        <end position="412"/>
    </location>
</feature>
<evidence type="ECO:0000256" key="6">
    <source>
        <dbReference type="ARBA" id="ARBA00022741"/>
    </source>
</evidence>
<dbReference type="Pfam" id="PF19303">
    <property type="entry name" value="Anticodon_3"/>
    <property type="match status" value="1"/>
</dbReference>
<dbReference type="SUPFAM" id="SSF52374">
    <property type="entry name" value="Nucleotidylyl transferase"/>
    <property type="match status" value="1"/>
</dbReference>
<keyword evidence="9 11" id="KW-0030">Aminoacyl-tRNA synthetase</keyword>
<dbReference type="Pfam" id="PF09334">
    <property type="entry name" value="tRNA-synt_1g"/>
    <property type="match status" value="1"/>
</dbReference>
<reference evidence="14 15" key="1">
    <citation type="submission" date="2015-07" db="EMBL/GenBank/DDBJ databases">
        <title>Genome sequence of Levilinea saccharolytica DSM 16555.</title>
        <authorList>
            <person name="Hemp J."/>
            <person name="Ward L.M."/>
            <person name="Pace L.A."/>
            <person name="Fischer W.W."/>
        </authorList>
    </citation>
    <scope>NUCLEOTIDE SEQUENCE [LARGE SCALE GENOMIC DNA]</scope>
    <source>
        <strain evidence="14 15">KIBI-1</strain>
    </source>
</reference>
<comment type="caution">
    <text evidence="11">Lacks conserved residue(s) required for the propagation of feature annotation.</text>
</comment>
<dbReference type="InterPro" id="IPR001412">
    <property type="entry name" value="aa-tRNA-synth_I_CS"/>
</dbReference>
<dbReference type="GO" id="GO:0005829">
    <property type="term" value="C:cytosol"/>
    <property type="evidence" value="ECO:0007669"/>
    <property type="project" value="TreeGrafter"/>
</dbReference>
<evidence type="ECO:0000256" key="7">
    <source>
        <dbReference type="ARBA" id="ARBA00022840"/>
    </source>
</evidence>
<evidence type="ECO:0000256" key="8">
    <source>
        <dbReference type="ARBA" id="ARBA00022917"/>
    </source>
</evidence>